<proteinExistence type="predicted"/>
<dbReference type="AlphaFoldDB" id="A0AAP0WZ44"/>
<protein>
    <submittedName>
        <fullName evidence="1">Uncharacterized protein</fullName>
    </submittedName>
</protein>
<gene>
    <name evidence="1" type="ORF">L1049_013867</name>
</gene>
<dbReference type="Proteomes" id="UP001415857">
    <property type="component" value="Unassembled WGS sequence"/>
</dbReference>
<reference evidence="1 2" key="1">
    <citation type="journal article" date="2024" name="Plant J.">
        <title>Genome sequences and population genomics reveal climatic adaptation and genomic divergence between two closely related sweetgum species.</title>
        <authorList>
            <person name="Xu W.Q."/>
            <person name="Ren C.Q."/>
            <person name="Zhang X.Y."/>
            <person name="Comes H.P."/>
            <person name="Liu X.H."/>
            <person name="Li Y.G."/>
            <person name="Kettle C.J."/>
            <person name="Jalonen R."/>
            <person name="Gaisberger H."/>
            <person name="Ma Y.Z."/>
            <person name="Qiu Y.X."/>
        </authorList>
    </citation>
    <scope>NUCLEOTIDE SEQUENCE [LARGE SCALE GENOMIC DNA]</scope>
    <source>
        <strain evidence="1">Hangzhou</strain>
    </source>
</reference>
<keyword evidence="2" id="KW-1185">Reference proteome</keyword>
<sequence>MKCTHRYRLVGWRQRGIQDDVDGDGRRLLDARALRVSAAGGVGMPTAAEEEEEEAGLICYAKCQILGFLFRWHMLTVLRKFGPSSAKPGVIILSVKGFSPFIHTCMGRSQDHQSVFGDAASSRFTNFKGLNEWGVAAGKRSLRFLHSRKAPFIWES</sequence>
<organism evidence="1 2">
    <name type="scientific">Liquidambar formosana</name>
    <name type="common">Formosan gum</name>
    <dbReference type="NCBI Taxonomy" id="63359"/>
    <lineage>
        <taxon>Eukaryota</taxon>
        <taxon>Viridiplantae</taxon>
        <taxon>Streptophyta</taxon>
        <taxon>Embryophyta</taxon>
        <taxon>Tracheophyta</taxon>
        <taxon>Spermatophyta</taxon>
        <taxon>Magnoliopsida</taxon>
        <taxon>eudicotyledons</taxon>
        <taxon>Gunneridae</taxon>
        <taxon>Pentapetalae</taxon>
        <taxon>Saxifragales</taxon>
        <taxon>Altingiaceae</taxon>
        <taxon>Liquidambar</taxon>
    </lineage>
</organism>
<evidence type="ECO:0000313" key="2">
    <source>
        <dbReference type="Proteomes" id="UP001415857"/>
    </source>
</evidence>
<evidence type="ECO:0000313" key="1">
    <source>
        <dbReference type="EMBL" id="KAK9280180.1"/>
    </source>
</evidence>
<accession>A0AAP0WZ44</accession>
<name>A0AAP0WZ44_LIQFO</name>
<comment type="caution">
    <text evidence="1">The sequence shown here is derived from an EMBL/GenBank/DDBJ whole genome shotgun (WGS) entry which is preliminary data.</text>
</comment>
<dbReference type="EMBL" id="JBBPBK010000008">
    <property type="protein sequence ID" value="KAK9280180.1"/>
    <property type="molecule type" value="Genomic_DNA"/>
</dbReference>